<evidence type="ECO:0000259" key="8">
    <source>
        <dbReference type="Pfam" id="PF12719"/>
    </source>
</evidence>
<evidence type="ECO:0000313" key="10">
    <source>
        <dbReference type="Proteomes" id="UP001189122"/>
    </source>
</evidence>
<keyword evidence="2" id="KW-0158">Chromosome</keyword>
<feature type="compositionally biased region" description="Acidic residues" evidence="7">
    <location>
        <begin position="365"/>
        <end position="382"/>
    </location>
</feature>
<sequence length="382" mass="41376">MASRALIDLATWHGPQELDRAIGLEPPPPNEKNSFTPVDLSSGSDDLSLWLLDLFYAGLKQDEWGQSSEEDEQETVHGVLGEGFAKILLLRENYPSIPASLHPLILGRLICLLKQCLSVFFDHYAALSEVNKIHVAGVNGNAVGYQVLARKRAVNASRFMLQLMQTPKSPDSLSTSGKSTLDMESGEEGLAIRIGAEVANFPARTSAAGRSYISALCRVAVALKFRSSQQEAIKFMRELLEPMMEAASKEKELLKELSRMAAKLRALDESPDQDLPAEVAGDIHGRLQLEVDLKIDAPTKPATRPPRAAPPRRERRFAVSSRSSSSASDEDWGHPSATPATAARAQRRSKTAAMSRLTAGAAADGEGDSEVTSEGVSDEDSE</sequence>
<evidence type="ECO:0000256" key="7">
    <source>
        <dbReference type="SAM" id="MobiDB-lite"/>
    </source>
</evidence>
<keyword evidence="5" id="KW-0226">DNA condensation</keyword>
<evidence type="ECO:0000256" key="3">
    <source>
        <dbReference type="ARBA" id="ARBA00022618"/>
    </source>
</evidence>
<organism evidence="9">
    <name type="scientific">Spirodela intermedia</name>
    <name type="common">Intermediate duckweed</name>
    <dbReference type="NCBI Taxonomy" id="51605"/>
    <lineage>
        <taxon>Eukaryota</taxon>
        <taxon>Viridiplantae</taxon>
        <taxon>Streptophyta</taxon>
        <taxon>Embryophyta</taxon>
        <taxon>Tracheophyta</taxon>
        <taxon>Spermatophyta</taxon>
        <taxon>Magnoliopsida</taxon>
        <taxon>Liliopsida</taxon>
        <taxon>Araceae</taxon>
        <taxon>Lemnoideae</taxon>
        <taxon>Spirodela</taxon>
    </lineage>
</organism>
<comment type="subcellular location">
    <subcellularLocation>
        <location evidence="1">Chromosome</location>
    </subcellularLocation>
</comment>
<dbReference type="InterPro" id="IPR027165">
    <property type="entry name" value="CND3"/>
</dbReference>
<feature type="region of interest" description="Disordered" evidence="7">
    <location>
        <begin position="294"/>
        <end position="382"/>
    </location>
</feature>
<feature type="compositionally biased region" description="Low complexity" evidence="7">
    <location>
        <begin position="318"/>
        <end position="327"/>
    </location>
</feature>
<evidence type="ECO:0000256" key="6">
    <source>
        <dbReference type="ARBA" id="ARBA00023306"/>
    </source>
</evidence>
<dbReference type="EMBL" id="LR743596">
    <property type="protein sequence ID" value="CAA2625409.1"/>
    <property type="molecule type" value="Genomic_DNA"/>
</dbReference>
<dbReference type="EMBL" id="CACRZD030000009">
    <property type="protein sequence ID" value="CAA6664787.1"/>
    <property type="molecule type" value="Genomic_DNA"/>
</dbReference>
<keyword evidence="6" id="KW-0131">Cell cycle</keyword>
<gene>
    <name evidence="9" type="ORF">SI7747_09011176</name>
</gene>
<protein>
    <recommendedName>
        <fullName evidence="8">Nuclear condensin complex subunit 3 C-terminal domain-containing protein</fullName>
    </recommendedName>
</protein>
<feature type="domain" description="Nuclear condensin complex subunit 3 C-terminal" evidence="8">
    <location>
        <begin position="2"/>
        <end position="224"/>
    </location>
</feature>
<keyword evidence="3" id="KW-0132">Cell division</keyword>
<evidence type="ECO:0000256" key="5">
    <source>
        <dbReference type="ARBA" id="ARBA00023067"/>
    </source>
</evidence>
<proteinExistence type="predicted"/>
<dbReference type="GO" id="GO:0051301">
    <property type="term" value="P:cell division"/>
    <property type="evidence" value="ECO:0007669"/>
    <property type="project" value="UniProtKB-KW"/>
</dbReference>
<dbReference type="GO" id="GO:0000793">
    <property type="term" value="C:condensed chromosome"/>
    <property type="evidence" value="ECO:0007669"/>
    <property type="project" value="TreeGrafter"/>
</dbReference>
<evidence type="ECO:0000256" key="2">
    <source>
        <dbReference type="ARBA" id="ARBA00022454"/>
    </source>
</evidence>
<dbReference type="PANTHER" id="PTHR14418:SF5">
    <property type="entry name" value="CONDENSIN COMPLEX SUBUNIT 3"/>
    <property type="match status" value="1"/>
</dbReference>
<feature type="compositionally biased region" description="Low complexity" evidence="7">
    <location>
        <begin position="335"/>
        <end position="344"/>
    </location>
</feature>
<dbReference type="Proteomes" id="UP001189122">
    <property type="component" value="Unassembled WGS sequence"/>
</dbReference>
<keyword evidence="4" id="KW-0498">Mitosis</keyword>
<name>A0A7I8J3J4_SPIIN</name>
<dbReference type="Pfam" id="PF12719">
    <property type="entry name" value="Cnd3"/>
    <property type="match status" value="1"/>
</dbReference>
<dbReference type="PANTHER" id="PTHR14418">
    <property type="entry name" value="CONDENSIN COMPLEX SUBUNIT 3-RELATED"/>
    <property type="match status" value="1"/>
</dbReference>
<dbReference type="GO" id="GO:0000796">
    <property type="term" value="C:condensin complex"/>
    <property type="evidence" value="ECO:0007669"/>
    <property type="project" value="InterPro"/>
</dbReference>
<evidence type="ECO:0000256" key="4">
    <source>
        <dbReference type="ARBA" id="ARBA00022776"/>
    </source>
</evidence>
<dbReference type="GO" id="GO:0007076">
    <property type="term" value="P:mitotic chromosome condensation"/>
    <property type="evidence" value="ECO:0007669"/>
    <property type="project" value="InterPro"/>
</dbReference>
<reference evidence="9 10" key="1">
    <citation type="submission" date="2019-12" db="EMBL/GenBank/DDBJ databases">
        <authorList>
            <person name="Scholz U."/>
            <person name="Mascher M."/>
            <person name="Fiebig A."/>
        </authorList>
    </citation>
    <scope>NUCLEOTIDE SEQUENCE</scope>
</reference>
<dbReference type="AlphaFoldDB" id="A0A7I8J3J4"/>
<evidence type="ECO:0000256" key="1">
    <source>
        <dbReference type="ARBA" id="ARBA00004286"/>
    </source>
</evidence>
<dbReference type="InterPro" id="IPR025977">
    <property type="entry name" value="Cnd3_C"/>
</dbReference>
<accession>A0A7I8J3J4</accession>
<evidence type="ECO:0000313" key="9">
    <source>
        <dbReference type="EMBL" id="CAA2625409.1"/>
    </source>
</evidence>
<keyword evidence="10" id="KW-1185">Reference proteome</keyword>